<name>A0A1F5YYV9_9BACT</name>
<protein>
    <submittedName>
        <fullName evidence="1">Uncharacterized protein</fullName>
    </submittedName>
</protein>
<gene>
    <name evidence="1" type="ORF">A3F83_12935</name>
</gene>
<evidence type="ECO:0000313" key="1">
    <source>
        <dbReference type="EMBL" id="OGG05274.1"/>
    </source>
</evidence>
<reference evidence="1 2" key="1">
    <citation type="journal article" date="2016" name="Nat. Commun.">
        <title>Thousands of microbial genomes shed light on interconnected biogeochemical processes in an aquifer system.</title>
        <authorList>
            <person name="Anantharaman K."/>
            <person name="Brown C.T."/>
            <person name="Hug L.A."/>
            <person name="Sharon I."/>
            <person name="Castelle C.J."/>
            <person name="Probst A.J."/>
            <person name="Thomas B.C."/>
            <person name="Singh A."/>
            <person name="Wilkins M.J."/>
            <person name="Karaoz U."/>
            <person name="Brodie E.L."/>
            <person name="Williams K.H."/>
            <person name="Hubbard S.S."/>
            <person name="Banfield J.F."/>
        </authorList>
    </citation>
    <scope>NUCLEOTIDE SEQUENCE [LARGE SCALE GENOMIC DNA]</scope>
</reference>
<organism evidence="1 2">
    <name type="scientific">Candidatus Glassbacteria bacterium RIFCSPLOWO2_12_FULL_58_11</name>
    <dbReference type="NCBI Taxonomy" id="1817867"/>
    <lineage>
        <taxon>Bacteria</taxon>
        <taxon>Candidatus Glassiibacteriota</taxon>
    </lineage>
</organism>
<dbReference type="STRING" id="1817867.A3F83_12935"/>
<dbReference type="AlphaFoldDB" id="A0A1F5YYV9"/>
<proteinExistence type="predicted"/>
<dbReference type="EMBL" id="MFIX01000070">
    <property type="protein sequence ID" value="OGG05274.1"/>
    <property type="molecule type" value="Genomic_DNA"/>
</dbReference>
<dbReference type="Proteomes" id="UP000179129">
    <property type="component" value="Unassembled WGS sequence"/>
</dbReference>
<accession>A0A1F5YYV9</accession>
<evidence type="ECO:0000313" key="2">
    <source>
        <dbReference type="Proteomes" id="UP000179129"/>
    </source>
</evidence>
<sequence length="61" mass="6961">MFHARAAPDSGTLSRSSKLENFCFMIRILDFILSLDKIPDLPLLSVGITKLFDFLFPFLIK</sequence>
<comment type="caution">
    <text evidence="1">The sequence shown here is derived from an EMBL/GenBank/DDBJ whole genome shotgun (WGS) entry which is preliminary data.</text>
</comment>